<dbReference type="AlphaFoldDB" id="A0A239HJU7"/>
<dbReference type="Proteomes" id="UP000198432">
    <property type="component" value="Unassembled WGS sequence"/>
</dbReference>
<reference evidence="3" key="1">
    <citation type="submission" date="2017-06" db="EMBL/GenBank/DDBJ databases">
        <authorList>
            <person name="Varghese N."/>
            <person name="Submissions S."/>
        </authorList>
    </citation>
    <scope>NUCLEOTIDE SEQUENCE [LARGE SCALE GENOMIC DNA]</scope>
    <source>
        <strain evidence="3">NKM1</strain>
    </source>
</reference>
<organism evidence="2 3">
    <name type="scientific">Pontibacter ummariensis</name>
    <dbReference type="NCBI Taxonomy" id="1610492"/>
    <lineage>
        <taxon>Bacteria</taxon>
        <taxon>Pseudomonadati</taxon>
        <taxon>Bacteroidota</taxon>
        <taxon>Cytophagia</taxon>
        <taxon>Cytophagales</taxon>
        <taxon>Hymenobacteraceae</taxon>
        <taxon>Pontibacter</taxon>
    </lineage>
</organism>
<evidence type="ECO:0000313" key="3">
    <source>
        <dbReference type="Proteomes" id="UP000198432"/>
    </source>
</evidence>
<dbReference type="EMBL" id="FZOQ01000014">
    <property type="protein sequence ID" value="SNS81338.1"/>
    <property type="molecule type" value="Genomic_DNA"/>
</dbReference>
<protein>
    <submittedName>
        <fullName evidence="2">Uncharacterized protein</fullName>
    </submittedName>
</protein>
<proteinExistence type="predicted"/>
<feature type="coiled-coil region" evidence="1">
    <location>
        <begin position="52"/>
        <end position="95"/>
    </location>
</feature>
<gene>
    <name evidence="2" type="ORF">SAMN06296052_11410</name>
</gene>
<evidence type="ECO:0000313" key="2">
    <source>
        <dbReference type="EMBL" id="SNS81338.1"/>
    </source>
</evidence>
<keyword evidence="3" id="KW-1185">Reference proteome</keyword>
<evidence type="ECO:0000256" key="1">
    <source>
        <dbReference type="SAM" id="Coils"/>
    </source>
</evidence>
<accession>A0A239HJU7</accession>
<sequence length="714" mass="76295">MVISLGMNSQGLDSGINNAQKSLLKFQNSADKLKGVDLNSLKVNFDKQVTSLSQLQKEAREYDKALRYATDEKEIKALNRQLEETYAEMNRIKSLGKTSLTGIASGSNSAAKGMGNLAGSAGQVNMEFARIIQDAPYGMMGIGNNIQQLTANFGQLRQQAGSTRAALGAALSSLITPASALTLGIAALTSAWTVYQMWSQRSAKATKDTAKALGDAEQSVDDYIDSLGSLAQARLKGEREAQKELTTLRLLYKQTQNTSLSINERKRAVDELQKQYPSYFSNLKDEDVLAGKAASAYDRLSKSILDTAKARAAQELIAEKARQQLVNEQKIADLRRKEQSMQAQAIKQQETLAKVQERLRAQGDNSQAGSGAALQIRQGKELNAIIGERQKLELENVQIMEQIRALEPTATLDLFSEDSAAKGKAATDFLAQLREEFNLATKQAILFGSSYDEMGTKAELFKTAMIGLMEQGLKPQDTLIQSLKASYDLFAGTTLPNVGSAIDKLTKANLPALREELSGMATAFEPVSVGLMEMSESARAFFQQQADAAAAAMGQIEISAEEMTSFMQASIGNAIAGFGEALGQMIATGDVAGFFDSIMMIVADFAGNFGKALIAAGVAALAFESLLANPIAAIAAGTALVAAAGVVKSVLSKGPSGGGAGGPSLGGSGGYRSPNPNGFSTSFEGEKEREFVIRGEDLVLLVERHNYKKMRIRG</sequence>
<keyword evidence="1" id="KW-0175">Coiled coil</keyword>
<name>A0A239HJU7_9BACT</name>